<dbReference type="Proteomes" id="UP001634394">
    <property type="component" value="Unassembled WGS sequence"/>
</dbReference>
<accession>A0ABD3Y1X7</accession>
<keyword evidence="3" id="KW-1185">Reference proteome</keyword>
<feature type="transmembrane region" description="Helical" evidence="1">
    <location>
        <begin position="60"/>
        <end position="79"/>
    </location>
</feature>
<gene>
    <name evidence="2" type="ORF">ACJMK2_003587</name>
</gene>
<proteinExistence type="predicted"/>
<organism evidence="2 3">
    <name type="scientific">Sinanodonta woodiana</name>
    <name type="common">Chinese pond mussel</name>
    <name type="synonym">Anodonta woodiana</name>
    <dbReference type="NCBI Taxonomy" id="1069815"/>
    <lineage>
        <taxon>Eukaryota</taxon>
        <taxon>Metazoa</taxon>
        <taxon>Spiralia</taxon>
        <taxon>Lophotrochozoa</taxon>
        <taxon>Mollusca</taxon>
        <taxon>Bivalvia</taxon>
        <taxon>Autobranchia</taxon>
        <taxon>Heteroconchia</taxon>
        <taxon>Palaeoheterodonta</taxon>
        <taxon>Unionida</taxon>
        <taxon>Unionoidea</taxon>
        <taxon>Unionidae</taxon>
        <taxon>Unioninae</taxon>
        <taxon>Sinanodonta</taxon>
    </lineage>
</organism>
<protein>
    <submittedName>
        <fullName evidence="2">Uncharacterized protein</fullName>
    </submittedName>
</protein>
<sequence length="95" mass="11007">MVRTCLKTLLSWRRRYMDSRSSHMVRRLTLCSGLNIPNESVVTAIRTFIEELLLNPINTKMIYLVLIHLMAAFGGISYLEAELLIQDSCQQKITY</sequence>
<reference evidence="2 3" key="1">
    <citation type="submission" date="2024-11" db="EMBL/GenBank/DDBJ databases">
        <title>Chromosome-level genome assembly of the freshwater bivalve Anodonta woodiana.</title>
        <authorList>
            <person name="Chen X."/>
        </authorList>
    </citation>
    <scope>NUCLEOTIDE SEQUENCE [LARGE SCALE GENOMIC DNA]</scope>
    <source>
        <strain evidence="2">MN2024</strain>
        <tissue evidence="2">Gills</tissue>
    </source>
</reference>
<evidence type="ECO:0000313" key="2">
    <source>
        <dbReference type="EMBL" id="KAL3891325.1"/>
    </source>
</evidence>
<evidence type="ECO:0000256" key="1">
    <source>
        <dbReference type="SAM" id="Phobius"/>
    </source>
</evidence>
<keyword evidence="1" id="KW-0812">Transmembrane</keyword>
<comment type="caution">
    <text evidence="2">The sequence shown here is derived from an EMBL/GenBank/DDBJ whole genome shotgun (WGS) entry which is preliminary data.</text>
</comment>
<keyword evidence="1" id="KW-0472">Membrane</keyword>
<dbReference type="EMBL" id="JBJQND010000001">
    <property type="protein sequence ID" value="KAL3891325.1"/>
    <property type="molecule type" value="Genomic_DNA"/>
</dbReference>
<name>A0ABD3Y1X7_SINWO</name>
<dbReference type="AlphaFoldDB" id="A0ABD3Y1X7"/>
<evidence type="ECO:0000313" key="3">
    <source>
        <dbReference type="Proteomes" id="UP001634394"/>
    </source>
</evidence>
<keyword evidence="1" id="KW-1133">Transmembrane helix</keyword>